<keyword evidence="2" id="KW-0227">DNA damage</keyword>
<dbReference type="GO" id="GO:0006281">
    <property type="term" value="P:DNA repair"/>
    <property type="evidence" value="ECO:0007669"/>
    <property type="project" value="InterPro"/>
</dbReference>
<feature type="domain" description="DUF6504" evidence="4">
    <location>
        <begin position="428"/>
        <end position="508"/>
    </location>
</feature>
<proteinExistence type="inferred from homology"/>
<reference evidence="5 6" key="1">
    <citation type="journal article" date="2017" name="Int. J. Syst. Evol. Microbiol.">
        <title>Marinicauda algicola sp. nov., isolated from a marine red alga Rhodosorus marinus.</title>
        <authorList>
            <person name="Jeong S.E."/>
            <person name="Jeon S.H."/>
            <person name="Chun B.H."/>
            <person name="Kim D.W."/>
            <person name="Jeon C.O."/>
        </authorList>
    </citation>
    <scope>NUCLEOTIDE SEQUENCE [LARGE SCALE GENOMIC DNA]</scope>
    <source>
        <strain evidence="5 6">JCM 31718</strain>
    </source>
</reference>
<evidence type="ECO:0000259" key="3">
    <source>
        <dbReference type="Pfam" id="PF00817"/>
    </source>
</evidence>
<sequence>MTRFAALSLSRWPTDRRLSSGAARPDSEDAPLVLTLAGAGGERLHALTQNAEAAGLAPGMGVADARALAPRLVAQPADPGADRAALERLARWCGRFSPWTAADPGGPGLDGVLLDITGCARVFGGEDRLMDRLVREVRALGLEASAAAAPTIGLAWGLSRFAAPAASRGWVTAAGVRGVLDPLPVEALRIGETAGKLGRFGLRRCGDLFAIPRADLAKRFGTGLVRRLDQAMGVEREVLDPLQPRAGLRARIRFAEAHQTLDGVKSGCARAVERLCRELERESLGLTRLRLTLYRVDGQARDLVVGTARPSRDPAHLSRLVSERLDRAEIDIGFGIDLVEAAASLAGPLCGEQADLSGQGEGEAGLMALADRLTARLGEGAVTRPDPGDSHIPERAARFVSLSGKAPAWPKRRELRPLLILDRPEPAEAVAEIPDGPPRQFTWRRIRHRVARAEGPERIAPEWWRMKPGEGPGRTRDYFHVETMEGRRFWLYREGLYARETDRPSWFVHGAG</sequence>
<evidence type="ECO:0000256" key="2">
    <source>
        <dbReference type="ARBA" id="ARBA00022763"/>
    </source>
</evidence>
<dbReference type="RefSeq" id="WP_135994873.1">
    <property type="nucleotide sequence ID" value="NZ_CP071057.1"/>
</dbReference>
<dbReference type="EMBL" id="SRXW01000001">
    <property type="protein sequence ID" value="TGY90374.1"/>
    <property type="molecule type" value="Genomic_DNA"/>
</dbReference>
<evidence type="ECO:0000313" key="5">
    <source>
        <dbReference type="EMBL" id="TGY90374.1"/>
    </source>
</evidence>
<dbReference type="InterPro" id="IPR043502">
    <property type="entry name" value="DNA/RNA_pol_sf"/>
</dbReference>
<organism evidence="5 6">
    <name type="scientific">Marinicauda algicola</name>
    <dbReference type="NCBI Taxonomy" id="2029849"/>
    <lineage>
        <taxon>Bacteria</taxon>
        <taxon>Pseudomonadati</taxon>
        <taxon>Pseudomonadota</taxon>
        <taxon>Alphaproteobacteria</taxon>
        <taxon>Maricaulales</taxon>
        <taxon>Maricaulaceae</taxon>
        <taxon>Marinicauda</taxon>
    </lineage>
</organism>
<evidence type="ECO:0000256" key="1">
    <source>
        <dbReference type="ARBA" id="ARBA00010945"/>
    </source>
</evidence>
<feature type="domain" description="UmuC" evidence="3">
    <location>
        <begin position="28"/>
        <end position="156"/>
    </location>
</feature>
<dbReference type="Proteomes" id="UP000308054">
    <property type="component" value="Unassembled WGS sequence"/>
</dbReference>
<dbReference type="PANTHER" id="PTHR35369:SF2">
    <property type="entry name" value="BLR3025 PROTEIN"/>
    <property type="match status" value="1"/>
</dbReference>
<dbReference type="Pfam" id="PF00817">
    <property type="entry name" value="IMS"/>
    <property type="match status" value="1"/>
</dbReference>
<name>A0A4S2H446_9PROT</name>
<dbReference type="InterPro" id="IPR045443">
    <property type="entry name" value="DUF6504"/>
</dbReference>
<comment type="caution">
    <text evidence="5">The sequence shown here is derived from an EMBL/GenBank/DDBJ whole genome shotgun (WGS) entry which is preliminary data.</text>
</comment>
<dbReference type="InterPro" id="IPR001126">
    <property type="entry name" value="UmuC"/>
</dbReference>
<dbReference type="OrthoDB" id="9788640at2"/>
<comment type="similarity">
    <text evidence="1">Belongs to the DNA polymerase type-Y family.</text>
</comment>
<dbReference type="SUPFAM" id="SSF56672">
    <property type="entry name" value="DNA/RNA polymerases"/>
    <property type="match status" value="1"/>
</dbReference>
<dbReference type="AlphaFoldDB" id="A0A4S2H446"/>
<dbReference type="InterPro" id="IPR043128">
    <property type="entry name" value="Rev_trsase/Diguanyl_cyclase"/>
</dbReference>
<evidence type="ECO:0000259" key="4">
    <source>
        <dbReference type="Pfam" id="PF20114"/>
    </source>
</evidence>
<dbReference type="Gene3D" id="3.40.1170.60">
    <property type="match status" value="1"/>
</dbReference>
<dbReference type="PANTHER" id="PTHR35369">
    <property type="entry name" value="BLR3025 PROTEIN-RELATED"/>
    <property type="match status" value="1"/>
</dbReference>
<gene>
    <name evidence="5" type="ORF">E5163_04435</name>
</gene>
<accession>A0A4S2H446</accession>
<dbReference type="InterPro" id="IPR050356">
    <property type="entry name" value="SulA_CellDiv_inhibitor"/>
</dbReference>
<dbReference type="Pfam" id="PF20114">
    <property type="entry name" value="DUF6504"/>
    <property type="match status" value="1"/>
</dbReference>
<evidence type="ECO:0000313" key="6">
    <source>
        <dbReference type="Proteomes" id="UP000308054"/>
    </source>
</evidence>
<protein>
    <submittedName>
        <fullName evidence="5">DNA polymerase Y family protein</fullName>
    </submittedName>
</protein>
<keyword evidence="6" id="KW-1185">Reference proteome</keyword>
<dbReference type="Gene3D" id="3.30.70.270">
    <property type="match status" value="1"/>
</dbReference>
<dbReference type="CDD" id="cd03468">
    <property type="entry name" value="PolY_like"/>
    <property type="match status" value="1"/>
</dbReference>